<dbReference type="OrthoDB" id="8772678at2"/>
<reference evidence="2 3" key="1">
    <citation type="submission" date="2013-10" db="EMBL/GenBank/DDBJ databases">
        <authorList>
            <person name="Wang G."/>
            <person name="Zhuang W."/>
        </authorList>
    </citation>
    <scope>NUCLEOTIDE SEQUENCE [LARGE SCALE GENOMIC DNA]</scope>
    <source>
        <strain evidence="2 3">DSM 20118</strain>
    </source>
</reference>
<name>A0A0A0B9F1_9CELL</name>
<comment type="similarity">
    <text evidence="1">Belongs to the ROK (NagC/XylR) family.</text>
</comment>
<comment type="caution">
    <text evidence="2">The sequence shown here is derived from an EMBL/GenBank/DDBJ whole genome shotgun (WGS) entry which is preliminary data.</text>
</comment>
<proteinExistence type="inferred from homology"/>
<dbReference type="AlphaFoldDB" id="A0A0A0B9F1"/>
<dbReference type="InterPro" id="IPR000600">
    <property type="entry name" value="ROK"/>
</dbReference>
<gene>
    <name evidence="2" type="ORF">Q760_11305</name>
</gene>
<dbReference type="Gene3D" id="3.30.420.40">
    <property type="match status" value="2"/>
</dbReference>
<dbReference type="Pfam" id="PF00480">
    <property type="entry name" value="ROK"/>
    <property type="match status" value="1"/>
</dbReference>
<dbReference type="PANTHER" id="PTHR18964:SF149">
    <property type="entry name" value="BIFUNCTIONAL UDP-N-ACETYLGLUCOSAMINE 2-EPIMERASE_N-ACETYLMANNOSAMINE KINASE"/>
    <property type="match status" value="1"/>
</dbReference>
<dbReference type="STRING" id="1408250.Q760_11305"/>
<dbReference type="PANTHER" id="PTHR18964">
    <property type="entry name" value="ROK (REPRESSOR, ORF, KINASE) FAMILY"/>
    <property type="match status" value="1"/>
</dbReference>
<organism evidence="2 3">
    <name type="scientific">Cellulomonas cellasea DSM 20118</name>
    <dbReference type="NCBI Taxonomy" id="1408250"/>
    <lineage>
        <taxon>Bacteria</taxon>
        <taxon>Bacillati</taxon>
        <taxon>Actinomycetota</taxon>
        <taxon>Actinomycetes</taxon>
        <taxon>Micrococcales</taxon>
        <taxon>Cellulomonadaceae</taxon>
        <taxon>Cellulomonas</taxon>
    </lineage>
</organism>
<evidence type="ECO:0000313" key="3">
    <source>
        <dbReference type="Proteomes" id="UP000029833"/>
    </source>
</evidence>
<dbReference type="SUPFAM" id="SSF53067">
    <property type="entry name" value="Actin-like ATPase domain"/>
    <property type="match status" value="1"/>
</dbReference>
<dbReference type="EMBL" id="AXNT01000035">
    <property type="protein sequence ID" value="KGM02797.1"/>
    <property type="molecule type" value="Genomic_DNA"/>
</dbReference>
<protein>
    <submittedName>
        <fullName evidence="2">ROK family transcriptional regulator</fullName>
    </submittedName>
</protein>
<evidence type="ECO:0000256" key="1">
    <source>
        <dbReference type="ARBA" id="ARBA00006479"/>
    </source>
</evidence>
<evidence type="ECO:0000313" key="2">
    <source>
        <dbReference type="EMBL" id="KGM02797.1"/>
    </source>
</evidence>
<sequence>MPDGAPRGGWSVGLDIGGTKVLGVLLASTPGAAPVVHASVRVPTRRGHDGVVASAAEAVEALCAQAGLTVDGLAGVGAGVPGVVEPLTGAVSHAVNLGIDGTDVPLGELLRERLGGVPVGVENDLNAAALGAAELLGLGGDLAYLALGTGVAAGLLLDGRLRRGHLGAAGEIGHVPYVADGPPCPCGQRGCLELYASGSAIDAAWPSRTGRPAPAEVFEAAAAGDREALAVQGRFVDAVAAAVRMLVLTCDVEHVVLGGGVAEVGAPLLEEVAAAVRRQAEGSAFLRSLHVAERLSLVPRELQVAAVGAALAARRSPISPVTPENQVVR</sequence>
<dbReference type="InterPro" id="IPR043129">
    <property type="entry name" value="ATPase_NBD"/>
</dbReference>
<dbReference type="RefSeq" id="WP_052103847.1">
    <property type="nucleotide sequence ID" value="NZ_AXNT01000035.1"/>
</dbReference>
<dbReference type="Proteomes" id="UP000029833">
    <property type="component" value="Unassembled WGS sequence"/>
</dbReference>
<keyword evidence="3" id="KW-1185">Reference proteome</keyword>
<accession>A0A0A0B9F1</accession>